<feature type="region of interest" description="Disordered" evidence="1">
    <location>
        <begin position="207"/>
        <end position="252"/>
    </location>
</feature>
<name>A0A7W9IJP9_9ACTN</name>
<dbReference type="EMBL" id="JACHMP010000001">
    <property type="protein sequence ID" value="MBB5821675.1"/>
    <property type="molecule type" value="Genomic_DNA"/>
</dbReference>
<accession>A0A7W9IJP9</accession>
<protein>
    <submittedName>
        <fullName evidence="2">Uncharacterized protein</fullName>
    </submittedName>
</protein>
<dbReference type="AlphaFoldDB" id="A0A7W9IJP9"/>
<evidence type="ECO:0000313" key="2">
    <source>
        <dbReference type="EMBL" id="MBB5821675.1"/>
    </source>
</evidence>
<gene>
    <name evidence="2" type="ORF">F4562_004737</name>
</gene>
<keyword evidence="3" id="KW-1185">Reference proteome</keyword>
<sequence length="411" mass="46086">MAIDISRVRQKYGADLQLSSESRPGRPRRERCGSETPPAEPPVAIIPKRRTAEQRTAVRMIVRGHVGVTTPSREKCPRTGSYRPRKGPLSPGPRALFSWVIEFSEIRAKNRGQPDSAGRQSVAELFKVMFRHCQCERPPSTPTADDHHTVPYPVCCPPPFEEHGSRAPVSVEPHKTPSVLGTADVSLGAHRADGVSLTRLAELDGDDIEIMPEPPGQFERPEQSLARERGVESGLPRTPGDDVSRSPGTGPQHVTVVKLRVGVPRRLGVEPASEFTHHRHTFRRCCDLLHSQRCRRHMQRFAMPNGFEETGCVNVRWRRREPGCQSALGGVMAGHDTGRRFRRAAFLRDVSSRGQLHDRIKTITPTPSTCASHLMRLQRETDLTQSVAQEEHPAWIALSWQQDRHRPRSEQ</sequence>
<feature type="compositionally biased region" description="Basic and acidic residues" evidence="1">
    <location>
        <begin position="219"/>
        <end position="231"/>
    </location>
</feature>
<proteinExistence type="predicted"/>
<feature type="region of interest" description="Disordered" evidence="1">
    <location>
        <begin position="69"/>
        <end position="89"/>
    </location>
</feature>
<reference evidence="2 3" key="1">
    <citation type="submission" date="2020-08" db="EMBL/GenBank/DDBJ databases">
        <title>Sequencing the genomes of 1000 actinobacteria strains.</title>
        <authorList>
            <person name="Klenk H.-P."/>
        </authorList>
    </citation>
    <scope>NUCLEOTIDE SEQUENCE [LARGE SCALE GENOMIC DNA]</scope>
    <source>
        <strain evidence="2 3">DSM 46887</strain>
    </source>
</reference>
<evidence type="ECO:0000313" key="3">
    <source>
        <dbReference type="Proteomes" id="UP000540685"/>
    </source>
</evidence>
<comment type="caution">
    <text evidence="2">The sequence shown here is derived from an EMBL/GenBank/DDBJ whole genome shotgun (WGS) entry which is preliminary data.</text>
</comment>
<evidence type="ECO:0000256" key="1">
    <source>
        <dbReference type="SAM" id="MobiDB-lite"/>
    </source>
</evidence>
<organism evidence="2 3">
    <name type="scientific">Streptosporangium becharense</name>
    <dbReference type="NCBI Taxonomy" id="1816182"/>
    <lineage>
        <taxon>Bacteria</taxon>
        <taxon>Bacillati</taxon>
        <taxon>Actinomycetota</taxon>
        <taxon>Actinomycetes</taxon>
        <taxon>Streptosporangiales</taxon>
        <taxon>Streptosporangiaceae</taxon>
        <taxon>Streptosporangium</taxon>
    </lineage>
</organism>
<feature type="region of interest" description="Disordered" evidence="1">
    <location>
        <begin position="1"/>
        <end position="42"/>
    </location>
</feature>
<dbReference type="Proteomes" id="UP000540685">
    <property type="component" value="Unassembled WGS sequence"/>
</dbReference>